<gene>
    <name evidence="2" type="ORF">LX83_000571</name>
</gene>
<comment type="caution">
    <text evidence="2">The sequence shown here is derived from an EMBL/GenBank/DDBJ whole genome shotgun (WGS) entry which is preliminary data.</text>
</comment>
<evidence type="ECO:0000313" key="3">
    <source>
        <dbReference type="Proteomes" id="UP001206128"/>
    </source>
</evidence>
<feature type="compositionally biased region" description="Basic and acidic residues" evidence="1">
    <location>
        <begin position="1"/>
        <end position="20"/>
    </location>
</feature>
<dbReference type="EMBL" id="JAMTCK010000001">
    <property type="protein sequence ID" value="MCP2163731.1"/>
    <property type="molecule type" value="Genomic_DNA"/>
</dbReference>
<reference evidence="2" key="1">
    <citation type="submission" date="2022-06" db="EMBL/GenBank/DDBJ databases">
        <title>Genomic Encyclopedia of Archaeal and Bacterial Type Strains, Phase II (KMG-II): from individual species to whole genera.</title>
        <authorList>
            <person name="Goeker M."/>
        </authorList>
    </citation>
    <scope>NUCLEOTIDE SEQUENCE</scope>
    <source>
        <strain evidence="2">DSM 43935</strain>
    </source>
</reference>
<accession>A0AAE3KD77</accession>
<dbReference type="Proteomes" id="UP001206128">
    <property type="component" value="Unassembled WGS sequence"/>
</dbReference>
<name>A0AAE3KD77_9PSEU</name>
<organism evidence="2 3">
    <name type="scientific">Goodfellowiella coeruleoviolacea</name>
    <dbReference type="NCBI Taxonomy" id="334858"/>
    <lineage>
        <taxon>Bacteria</taxon>
        <taxon>Bacillati</taxon>
        <taxon>Actinomycetota</taxon>
        <taxon>Actinomycetes</taxon>
        <taxon>Pseudonocardiales</taxon>
        <taxon>Pseudonocardiaceae</taxon>
        <taxon>Goodfellowiella</taxon>
    </lineage>
</organism>
<dbReference type="AlphaFoldDB" id="A0AAE3KD77"/>
<feature type="compositionally biased region" description="Basic and acidic residues" evidence="1">
    <location>
        <begin position="30"/>
        <end position="39"/>
    </location>
</feature>
<feature type="region of interest" description="Disordered" evidence="1">
    <location>
        <begin position="1"/>
        <end position="72"/>
    </location>
</feature>
<protein>
    <submittedName>
        <fullName evidence="2">Uncharacterized protein</fullName>
    </submittedName>
</protein>
<sequence>MQRESDQHNPREDDQLKHELQGTLRGNRSSRIEEWRDPEPPADDDPDVPHASPPPRREPHHRATGQPAGDQE</sequence>
<keyword evidence="3" id="KW-1185">Reference proteome</keyword>
<dbReference type="RefSeq" id="WP_253766629.1">
    <property type="nucleotide sequence ID" value="NZ_JAMTCK010000001.1"/>
</dbReference>
<evidence type="ECO:0000313" key="2">
    <source>
        <dbReference type="EMBL" id="MCP2163731.1"/>
    </source>
</evidence>
<proteinExistence type="predicted"/>
<evidence type="ECO:0000256" key="1">
    <source>
        <dbReference type="SAM" id="MobiDB-lite"/>
    </source>
</evidence>